<dbReference type="STRING" id="329046.A0A1Y2CSG0"/>
<organism evidence="2 3">
    <name type="scientific">Rhizoclosmatium globosum</name>
    <dbReference type="NCBI Taxonomy" id="329046"/>
    <lineage>
        <taxon>Eukaryota</taxon>
        <taxon>Fungi</taxon>
        <taxon>Fungi incertae sedis</taxon>
        <taxon>Chytridiomycota</taxon>
        <taxon>Chytridiomycota incertae sedis</taxon>
        <taxon>Chytridiomycetes</taxon>
        <taxon>Chytridiales</taxon>
        <taxon>Chytriomycetaceae</taxon>
        <taxon>Rhizoclosmatium</taxon>
    </lineage>
</organism>
<evidence type="ECO:0000313" key="3">
    <source>
        <dbReference type="Proteomes" id="UP000193642"/>
    </source>
</evidence>
<keyword evidence="3" id="KW-1185">Reference proteome</keyword>
<reference evidence="2 3" key="1">
    <citation type="submission" date="2016-07" db="EMBL/GenBank/DDBJ databases">
        <title>Pervasive Adenine N6-methylation of Active Genes in Fungi.</title>
        <authorList>
            <consortium name="DOE Joint Genome Institute"/>
            <person name="Mondo S.J."/>
            <person name="Dannebaum R.O."/>
            <person name="Kuo R.C."/>
            <person name="Labutti K."/>
            <person name="Haridas S."/>
            <person name="Kuo A."/>
            <person name="Salamov A."/>
            <person name="Ahrendt S.R."/>
            <person name="Lipzen A."/>
            <person name="Sullivan W."/>
            <person name="Andreopoulos W.B."/>
            <person name="Clum A."/>
            <person name="Lindquist E."/>
            <person name="Daum C."/>
            <person name="Ramamoorthy G.K."/>
            <person name="Gryganskyi A."/>
            <person name="Culley D."/>
            <person name="Magnuson J.K."/>
            <person name="James T.Y."/>
            <person name="O'Malley M.A."/>
            <person name="Stajich J.E."/>
            <person name="Spatafora J.W."/>
            <person name="Visel A."/>
            <person name="Grigoriev I.V."/>
        </authorList>
    </citation>
    <scope>NUCLEOTIDE SEQUENCE [LARGE SCALE GENOMIC DNA]</scope>
    <source>
        <strain evidence="2 3">JEL800</strain>
    </source>
</reference>
<dbReference type="Gene3D" id="3.40.50.10090">
    <property type="match status" value="2"/>
</dbReference>
<evidence type="ECO:0000259" key="1">
    <source>
        <dbReference type="Pfam" id="PF02602"/>
    </source>
</evidence>
<name>A0A1Y2CSG0_9FUNG</name>
<sequence length="252" mass="27740">MSNPQRKTIVFFRGNIDDEIEAHDAGFDAVNVPVLQTRLTGQTELYAALTDKTLLFDSIVATSKRAIEALAVVWETIDEDIKATWRLRPFYVVGPSSNEFLLQLGLQPFGFESGNAEALANYIIAEGKSSNLLFLRGDKTLNTLVSRLNDAERDIKVESVIVYKTLPIALPQLYATLCDVYARFHVSWFTFFSPSGVKIVVEDTDEDHWNGVKVACIGKTTKAALIDSNIIPSAVAESPNAKSLLAAIINAE</sequence>
<feature type="domain" description="Tetrapyrrole biosynthesis uroporphyrinogen III synthase" evidence="1">
    <location>
        <begin position="23"/>
        <end position="245"/>
    </location>
</feature>
<accession>A0A1Y2CSG0</accession>
<dbReference type="OrthoDB" id="5595751at2759"/>
<proteinExistence type="predicted"/>
<dbReference type="GO" id="GO:0004852">
    <property type="term" value="F:uroporphyrinogen-III synthase activity"/>
    <property type="evidence" value="ECO:0007669"/>
    <property type="project" value="InterPro"/>
</dbReference>
<dbReference type="SUPFAM" id="SSF69618">
    <property type="entry name" value="HemD-like"/>
    <property type="match status" value="1"/>
</dbReference>
<dbReference type="PANTHER" id="PTHR12390:SF0">
    <property type="entry name" value="UROPORPHYRINOGEN-III SYNTHASE"/>
    <property type="match status" value="1"/>
</dbReference>
<dbReference type="InterPro" id="IPR036108">
    <property type="entry name" value="4pyrrol_syn_uPrphyn_synt_sf"/>
</dbReference>
<dbReference type="UniPathway" id="UPA00251">
    <property type="reaction ID" value="UER00320"/>
</dbReference>
<dbReference type="InterPro" id="IPR039793">
    <property type="entry name" value="UROS/Hem4"/>
</dbReference>
<dbReference type="GO" id="GO:0006780">
    <property type="term" value="P:uroporphyrinogen III biosynthetic process"/>
    <property type="evidence" value="ECO:0007669"/>
    <property type="project" value="InterPro"/>
</dbReference>
<dbReference type="AlphaFoldDB" id="A0A1Y2CSG0"/>
<comment type="caution">
    <text evidence="2">The sequence shown here is derived from an EMBL/GenBank/DDBJ whole genome shotgun (WGS) entry which is preliminary data.</text>
</comment>
<protein>
    <submittedName>
        <fullName evidence="2">Tetrapyrrole biosynthesis, uroporphyrinogen III synthase</fullName>
    </submittedName>
</protein>
<dbReference type="Pfam" id="PF02602">
    <property type="entry name" value="HEM4"/>
    <property type="match status" value="1"/>
</dbReference>
<dbReference type="InterPro" id="IPR003754">
    <property type="entry name" value="4pyrrol_synth_uPrphyn_synth"/>
</dbReference>
<dbReference type="GO" id="GO:0005829">
    <property type="term" value="C:cytosol"/>
    <property type="evidence" value="ECO:0007669"/>
    <property type="project" value="TreeGrafter"/>
</dbReference>
<dbReference type="Proteomes" id="UP000193642">
    <property type="component" value="Unassembled WGS sequence"/>
</dbReference>
<evidence type="ECO:0000313" key="2">
    <source>
        <dbReference type="EMBL" id="ORY49315.1"/>
    </source>
</evidence>
<dbReference type="EMBL" id="MCGO01000009">
    <property type="protein sequence ID" value="ORY49315.1"/>
    <property type="molecule type" value="Genomic_DNA"/>
</dbReference>
<dbReference type="PANTHER" id="PTHR12390">
    <property type="entry name" value="UROPORPHYRINOGEN III SYNTHASE"/>
    <property type="match status" value="1"/>
</dbReference>
<dbReference type="CDD" id="cd06578">
    <property type="entry name" value="HemD"/>
    <property type="match status" value="1"/>
</dbReference>
<dbReference type="GO" id="GO:0006782">
    <property type="term" value="P:protoporphyrinogen IX biosynthetic process"/>
    <property type="evidence" value="ECO:0007669"/>
    <property type="project" value="UniProtKB-UniPathway"/>
</dbReference>
<gene>
    <name evidence="2" type="ORF">BCR33DRAFT_713684</name>
</gene>